<evidence type="ECO:0000313" key="2">
    <source>
        <dbReference type="EMBL" id="TSD65316.1"/>
    </source>
</evidence>
<accession>A0A554SG70</accession>
<dbReference type="OrthoDB" id="2989771at2"/>
<dbReference type="AlphaFoldDB" id="A0A554SG70"/>
<dbReference type="Pfam" id="PF26571">
    <property type="entry name" value="VldE"/>
    <property type="match status" value="1"/>
</dbReference>
<evidence type="ECO:0000259" key="1">
    <source>
        <dbReference type="SMART" id="SM00287"/>
    </source>
</evidence>
<dbReference type="InterPro" id="IPR003646">
    <property type="entry name" value="SH3-like_bac-type"/>
</dbReference>
<name>A0A554SG70_9ACTN</name>
<proteinExistence type="predicted"/>
<dbReference type="Proteomes" id="UP000316988">
    <property type="component" value="Unassembled WGS sequence"/>
</dbReference>
<reference evidence="2 3" key="1">
    <citation type="submission" date="2019-07" db="EMBL/GenBank/DDBJ databases">
        <authorList>
            <person name="Zhao L.H."/>
        </authorList>
    </citation>
    <scope>NUCLEOTIDE SEQUENCE [LARGE SCALE GENOMIC DNA]</scope>
    <source>
        <strain evidence="2 3">Co35</strain>
    </source>
</reference>
<dbReference type="InterPro" id="IPR058593">
    <property type="entry name" value="ARB_07466-like_C"/>
</dbReference>
<protein>
    <submittedName>
        <fullName evidence="2">SH3 domain-containing protein</fullName>
    </submittedName>
</protein>
<comment type="caution">
    <text evidence="2">The sequence shown here is derived from an EMBL/GenBank/DDBJ whole genome shotgun (WGS) entry which is preliminary data.</text>
</comment>
<organism evidence="2 3">
    <name type="scientific">Aeromicrobium piscarium</name>
    <dbReference type="NCBI Taxonomy" id="2590901"/>
    <lineage>
        <taxon>Bacteria</taxon>
        <taxon>Bacillati</taxon>
        <taxon>Actinomycetota</taxon>
        <taxon>Actinomycetes</taxon>
        <taxon>Propionibacteriales</taxon>
        <taxon>Nocardioidaceae</taxon>
        <taxon>Aeromicrobium</taxon>
    </lineage>
</organism>
<dbReference type="EMBL" id="VLNT01000003">
    <property type="protein sequence ID" value="TSD65316.1"/>
    <property type="molecule type" value="Genomic_DNA"/>
</dbReference>
<feature type="domain" description="SH3b" evidence="1">
    <location>
        <begin position="91"/>
        <end position="154"/>
    </location>
</feature>
<gene>
    <name evidence="2" type="ORF">FNM00_06360</name>
</gene>
<dbReference type="SMART" id="SM00287">
    <property type="entry name" value="SH3b"/>
    <property type="match status" value="1"/>
</dbReference>
<keyword evidence="3" id="KW-1185">Reference proteome</keyword>
<dbReference type="RefSeq" id="WP_143912525.1">
    <property type="nucleotide sequence ID" value="NZ_VLNT01000003.1"/>
</dbReference>
<sequence length="298" mass="30793">MPSAGHRKSRRASRRVGLTKTAALPAVGVTAIAAAAIATLTAVAEHPVPAPEAMSMRSDVIGESLATRDAPPVSRSAARAPLPDAAAAQEATAGEMFVVEEAEVRSSASGEAPVLAALDKGTKVAVGATEENGFRQVIHHGLARWVRVDLLSETEPAPEPEPEPEPEEAAEAMGLATGECPTGSSVESGLQPDTIAVHRAVCAAFPEVSTYGGVAGRGEHATGHALDIMISGEAGWRIAEYLQANASQLGIDYLIYEQKIWSVGRSGEGWRPMSSRGGGTADHYDHVHVTTRGAAGTG</sequence>
<evidence type="ECO:0000313" key="3">
    <source>
        <dbReference type="Proteomes" id="UP000316988"/>
    </source>
</evidence>